<keyword evidence="5" id="KW-0812">Transmembrane</keyword>
<comment type="similarity">
    <text evidence="1">Belongs to the paxM FAD-dependent monooxygenase family.</text>
</comment>
<feature type="transmembrane region" description="Helical" evidence="5">
    <location>
        <begin position="792"/>
        <end position="817"/>
    </location>
</feature>
<evidence type="ECO:0000256" key="3">
    <source>
        <dbReference type="ARBA" id="ARBA00022827"/>
    </source>
</evidence>
<keyword evidence="3" id="KW-0274">FAD</keyword>
<keyword evidence="4" id="KW-0560">Oxidoreductase</keyword>
<feature type="domain" description="FAD-binding" evidence="6">
    <location>
        <begin position="7"/>
        <end position="172"/>
    </location>
</feature>
<evidence type="ECO:0000256" key="5">
    <source>
        <dbReference type="SAM" id="Phobius"/>
    </source>
</evidence>
<evidence type="ECO:0000259" key="6">
    <source>
        <dbReference type="Pfam" id="PF01494"/>
    </source>
</evidence>
<feature type="transmembrane region" description="Helical" evidence="5">
    <location>
        <begin position="694"/>
        <end position="714"/>
    </location>
</feature>
<feature type="transmembrane region" description="Helical" evidence="5">
    <location>
        <begin position="634"/>
        <end position="657"/>
    </location>
</feature>
<keyword evidence="8" id="KW-1185">Reference proteome</keyword>
<comment type="caution">
    <text evidence="7">The sequence shown here is derived from an EMBL/GenBank/DDBJ whole genome shotgun (WGS) entry which is preliminary data.</text>
</comment>
<organism evidence="7 8">
    <name type="scientific">Marasmius crinis-equi</name>
    <dbReference type="NCBI Taxonomy" id="585013"/>
    <lineage>
        <taxon>Eukaryota</taxon>
        <taxon>Fungi</taxon>
        <taxon>Dikarya</taxon>
        <taxon>Basidiomycota</taxon>
        <taxon>Agaricomycotina</taxon>
        <taxon>Agaricomycetes</taxon>
        <taxon>Agaricomycetidae</taxon>
        <taxon>Agaricales</taxon>
        <taxon>Marasmiineae</taxon>
        <taxon>Marasmiaceae</taxon>
        <taxon>Marasmius</taxon>
    </lineage>
</organism>
<feature type="domain" description="FAD-binding" evidence="6">
    <location>
        <begin position="292"/>
        <end position="342"/>
    </location>
</feature>
<dbReference type="InterPro" id="IPR002938">
    <property type="entry name" value="FAD-bd"/>
</dbReference>
<dbReference type="Gene3D" id="3.50.50.60">
    <property type="entry name" value="FAD/NAD(P)-binding domain"/>
    <property type="match status" value="1"/>
</dbReference>
<name>A0ABR3FU24_9AGAR</name>
<proteinExistence type="inferred from homology"/>
<evidence type="ECO:0000256" key="4">
    <source>
        <dbReference type="ARBA" id="ARBA00023002"/>
    </source>
</evidence>
<evidence type="ECO:0000313" key="7">
    <source>
        <dbReference type="EMBL" id="KAL0578962.1"/>
    </source>
</evidence>
<dbReference type="InterPro" id="IPR050562">
    <property type="entry name" value="FAD_mOase_fung"/>
</dbReference>
<feature type="transmembrane region" description="Helical" evidence="5">
    <location>
        <begin position="564"/>
        <end position="584"/>
    </location>
</feature>
<reference evidence="7 8" key="1">
    <citation type="submission" date="2024-02" db="EMBL/GenBank/DDBJ databases">
        <title>A draft genome for the cacao thread blight pathogen Marasmius crinis-equi.</title>
        <authorList>
            <person name="Cohen S.P."/>
            <person name="Baruah I.K."/>
            <person name="Amoako-Attah I."/>
            <person name="Bukari Y."/>
            <person name="Meinhardt L.W."/>
            <person name="Bailey B.A."/>
        </authorList>
    </citation>
    <scope>NUCLEOTIDE SEQUENCE [LARGE SCALE GENOMIC DNA]</scope>
    <source>
        <strain evidence="7 8">GH-76</strain>
    </source>
</reference>
<dbReference type="PANTHER" id="PTHR47356:SF2">
    <property type="entry name" value="FAD-BINDING DOMAIN-CONTAINING PROTEIN-RELATED"/>
    <property type="match status" value="1"/>
</dbReference>
<dbReference type="SUPFAM" id="SSF51905">
    <property type="entry name" value="FAD/NAD(P)-binding domain"/>
    <property type="match status" value="1"/>
</dbReference>
<keyword evidence="5" id="KW-1133">Transmembrane helix</keyword>
<feature type="transmembrane region" description="Helical" evidence="5">
    <location>
        <begin position="762"/>
        <end position="780"/>
    </location>
</feature>
<feature type="transmembrane region" description="Helical" evidence="5">
    <location>
        <begin position="450"/>
        <end position="468"/>
    </location>
</feature>
<protein>
    <recommendedName>
        <fullName evidence="6">FAD-binding domain-containing protein</fullName>
    </recommendedName>
</protein>
<evidence type="ECO:0000313" key="8">
    <source>
        <dbReference type="Proteomes" id="UP001465976"/>
    </source>
</evidence>
<feature type="transmembrane region" description="Helical" evidence="5">
    <location>
        <begin position="525"/>
        <end position="544"/>
    </location>
</feature>
<evidence type="ECO:0000256" key="1">
    <source>
        <dbReference type="ARBA" id="ARBA00007992"/>
    </source>
</evidence>
<dbReference type="Proteomes" id="UP001465976">
    <property type="component" value="Unassembled WGS sequence"/>
</dbReference>
<keyword evidence="2" id="KW-0285">Flavoprotein</keyword>
<dbReference type="InterPro" id="IPR036188">
    <property type="entry name" value="FAD/NAD-bd_sf"/>
</dbReference>
<dbReference type="PRINTS" id="PR00420">
    <property type="entry name" value="RNGMNOXGNASE"/>
</dbReference>
<sequence>MPPNNLRVLIAGGSVAGLTLANILERVGIDYLLLESHREWAPDVGASLGVFPNGLRILDQIGCYTPVLGLVEDALKDLRSRDSSGKVVVELTGASKEFGKRFGYKPVFVDRRMVVRVLYKNIRDKSKCLVNKRVNRLEQVEGGVTVYTKDGSSYTGSILIGADGVHSTIRREMWRIADSVSPGYFPKDRADVSTTYCCIFGISDPTEGYSDYSSDTVMGEGYSYLIASGPNNCVYWFLFSKLPETVRGLYDDLPRYTDEERDRVAQKHAKDPITERLTFGDLYKNRRTAVLTALPEYVMEKWHFGRVLTIGDASHKFNPIGGQGGNSAIESAAVLTNELIRLQKSKPSGAPFTDAEIDRMFASFQQKRHARSIRMKEVSHGTQSLQALETFQMKLIAKYLFPLASPEDILHNFSASCLPGARVDILEVPTRSHTEPWDDELPAKPISSNVNIPVAIAAGAFILLLAAAKMHMQPLFFEFVPQNPDNFLSQRLPATYTGIEGFDDFLRVLVYVFQYSVGWVDAGHTVHFIYLITLLFPLIVIWTAESYRRGTKGSLISQPGLIGTSYNFQGIGVIGPLYYLLSVWTTRPGNAMYNRVAGRRIPEFVASAILPGTILGYIVPSVLMFIPAVHRSPVIPYIVALWQFAPALAEALIILFGRLFAHLQRSRGKEVTQSPTTDIQTAFSRSDLPHLRRAYLVAFIFSFFIHVALLFALFTQPSSDPLAPNAISFTRLFTFAPTRLAPNPTREILLAESLFRFLKFDFWYSLTSVLCYSLYSVYALRARGFITTEKAVRAAVMLIISQVVVGPSASVAGMWYWREGILALDGYEQFAGVEPSAKANGSKEVRFTE</sequence>
<keyword evidence="5" id="KW-0472">Membrane</keyword>
<gene>
    <name evidence="7" type="ORF">V5O48_003054</name>
</gene>
<dbReference type="EMBL" id="JBAHYK010000077">
    <property type="protein sequence ID" value="KAL0578962.1"/>
    <property type="molecule type" value="Genomic_DNA"/>
</dbReference>
<accession>A0ABR3FU24</accession>
<dbReference type="Pfam" id="PF01494">
    <property type="entry name" value="FAD_binding_3"/>
    <property type="match status" value="2"/>
</dbReference>
<feature type="transmembrane region" description="Helical" evidence="5">
    <location>
        <begin position="604"/>
        <end position="628"/>
    </location>
</feature>
<evidence type="ECO:0000256" key="2">
    <source>
        <dbReference type="ARBA" id="ARBA00022630"/>
    </source>
</evidence>
<dbReference type="PANTHER" id="PTHR47356">
    <property type="entry name" value="FAD-DEPENDENT MONOOXYGENASE ASQG-RELATED"/>
    <property type="match status" value="1"/>
</dbReference>